<dbReference type="RefSeq" id="WP_021753454.1">
    <property type="nucleotide sequence ID" value="NZ_KI271865.1"/>
</dbReference>
<dbReference type="eggNOG" id="ENOG5030521">
    <property type="taxonomic scope" value="Bacteria"/>
</dbReference>
<dbReference type="InterPro" id="IPR021321">
    <property type="entry name" value="DUF2922"/>
</dbReference>
<organism evidence="1 2">
    <name type="scientific">Gemella bergeri ATCC 700627</name>
    <dbReference type="NCBI Taxonomy" id="1321820"/>
    <lineage>
        <taxon>Bacteria</taxon>
        <taxon>Bacillati</taxon>
        <taxon>Bacillota</taxon>
        <taxon>Bacilli</taxon>
        <taxon>Bacillales</taxon>
        <taxon>Gemellaceae</taxon>
        <taxon>Gemella</taxon>
    </lineage>
</organism>
<comment type="caution">
    <text evidence="1">The sequence shown here is derived from an EMBL/GenBank/DDBJ whole genome shotgun (WGS) entry which is preliminary data.</text>
</comment>
<name>U2S6N4_9BACL</name>
<dbReference type="AlphaFoldDB" id="U2S6N4"/>
<dbReference type="Pfam" id="PF11148">
    <property type="entry name" value="DUF2922"/>
    <property type="match status" value="1"/>
</dbReference>
<dbReference type="EMBL" id="AWVP01000049">
    <property type="protein sequence ID" value="ERK58442.1"/>
    <property type="molecule type" value="Genomic_DNA"/>
</dbReference>
<dbReference type="PATRIC" id="fig|1321820.3.peg.772"/>
<gene>
    <name evidence="1" type="ORF">HMPREF1983_00793</name>
</gene>
<dbReference type="HOGENOM" id="CLU_2752066_0_0_9"/>
<keyword evidence="2" id="KW-1185">Reference proteome</keyword>
<evidence type="ECO:0000313" key="1">
    <source>
        <dbReference type="EMBL" id="ERK58442.1"/>
    </source>
</evidence>
<dbReference type="Proteomes" id="UP000016637">
    <property type="component" value="Unassembled WGS sequence"/>
</dbReference>
<proteinExistence type="predicted"/>
<sequence>MEKTLILDFITEEKKSYRVNINHPKDNLNKAAVEPVAQKIIDSKVFNSDKRVLTSLKKVAYVTREEAVLE</sequence>
<evidence type="ECO:0008006" key="3">
    <source>
        <dbReference type="Google" id="ProtNLM"/>
    </source>
</evidence>
<reference evidence="1 2" key="1">
    <citation type="submission" date="2013-08" db="EMBL/GenBank/DDBJ databases">
        <authorList>
            <person name="Weinstock G."/>
            <person name="Sodergren E."/>
            <person name="Wylie T."/>
            <person name="Fulton L."/>
            <person name="Fulton R."/>
            <person name="Fronick C."/>
            <person name="O'Laughlin M."/>
            <person name="Godfrey J."/>
            <person name="Miner T."/>
            <person name="Herter B."/>
            <person name="Appelbaum E."/>
            <person name="Cordes M."/>
            <person name="Lek S."/>
            <person name="Wollam A."/>
            <person name="Pepin K.H."/>
            <person name="Palsikar V.B."/>
            <person name="Mitreva M."/>
            <person name="Wilson R.K."/>
        </authorList>
    </citation>
    <scope>NUCLEOTIDE SEQUENCE [LARGE SCALE GENOMIC DNA]</scope>
    <source>
        <strain evidence="1 2">ATCC 700627</strain>
    </source>
</reference>
<protein>
    <recommendedName>
        <fullName evidence="3">DUF2922 domain-containing protein</fullName>
    </recommendedName>
</protein>
<accession>U2S6N4</accession>
<evidence type="ECO:0000313" key="2">
    <source>
        <dbReference type="Proteomes" id="UP000016637"/>
    </source>
</evidence>